<evidence type="ECO:0000313" key="3">
    <source>
        <dbReference type="Proteomes" id="UP001189624"/>
    </source>
</evidence>
<protein>
    <submittedName>
        <fullName evidence="2">Uncharacterized protein</fullName>
    </submittedName>
</protein>
<reference evidence="2" key="1">
    <citation type="submission" date="2023-10" db="EMBL/GenBank/DDBJ databases">
        <authorList>
            <person name="Domelevo Entfellner J.-B."/>
        </authorList>
    </citation>
    <scope>NUCLEOTIDE SEQUENCE</scope>
</reference>
<feature type="transmembrane region" description="Helical" evidence="1">
    <location>
        <begin position="98"/>
        <end position="120"/>
    </location>
</feature>
<keyword evidence="1" id="KW-0812">Transmembrane</keyword>
<dbReference type="GO" id="GO:0003735">
    <property type="term" value="F:structural constituent of ribosome"/>
    <property type="evidence" value="ECO:0007669"/>
    <property type="project" value="InterPro"/>
</dbReference>
<dbReference type="PANTHER" id="PTHR47207">
    <property type="entry name" value="60S ACIDIC RIBOSOMAL PROTEIN P3-1-RELATED"/>
    <property type="match status" value="1"/>
</dbReference>
<dbReference type="GO" id="GO:0005840">
    <property type="term" value="C:ribosome"/>
    <property type="evidence" value="ECO:0007669"/>
    <property type="project" value="InterPro"/>
</dbReference>
<dbReference type="PANTHER" id="PTHR47207:SF2">
    <property type="entry name" value="LARGE RIBOSOMAL SUBUNIT PROTEIN P3Y-RELATED"/>
    <property type="match status" value="1"/>
</dbReference>
<evidence type="ECO:0000313" key="2">
    <source>
        <dbReference type="EMBL" id="CAJ1854101.1"/>
    </source>
</evidence>
<dbReference type="InterPro" id="IPR044252">
    <property type="entry name" value="RPP3"/>
</dbReference>
<gene>
    <name evidence="2" type="ORF">AYBTSS11_LOCUS1993</name>
</gene>
<accession>A0AA86V6C4</accession>
<evidence type="ECO:0000256" key="1">
    <source>
        <dbReference type="SAM" id="Phobius"/>
    </source>
</evidence>
<dbReference type="Proteomes" id="UP001189624">
    <property type="component" value="Chromosome 1"/>
</dbReference>
<dbReference type="EMBL" id="OY731398">
    <property type="protein sequence ID" value="CAJ1854101.1"/>
    <property type="molecule type" value="Genomic_DNA"/>
</dbReference>
<dbReference type="AlphaFoldDB" id="A0AA86V6C4"/>
<keyword evidence="1" id="KW-1133">Transmembrane helix</keyword>
<sequence length="138" mass="15187">MAGDYTISEEKIFKQRLARFRVCALRKKLRECSGDIEESSPSTFDIQRKLVKIGFTAASSGTVQSYFSPISPSSAVELERKCEWNWSVHSRVLRVADLILIVVVVGGAVFIAGGVAAAAAPQKVLEKLPGCREERRKS</sequence>
<proteinExistence type="predicted"/>
<keyword evidence="1" id="KW-0472">Membrane</keyword>
<dbReference type="Gramene" id="rna-AYBTSS11_LOCUS1993">
    <property type="protein sequence ID" value="CAJ1854101.1"/>
    <property type="gene ID" value="gene-AYBTSS11_LOCUS1993"/>
</dbReference>
<keyword evidence="3" id="KW-1185">Reference proteome</keyword>
<name>A0AA86V6C4_9FABA</name>
<organism evidence="2 3">
    <name type="scientific">Sphenostylis stenocarpa</name>
    <dbReference type="NCBI Taxonomy" id="92480"/>
    <lineage>
        <taxon>Eukaryota</taxon>
        <taxon>Viridiplantae</taxon>
        <taxon>Streptophyta</taxon>
        <taxon>Embryophyta</taxon>
        <taxon>Tracheophyta</taxon>
        <taxon>Spermatophyta</taxon>
        <taxon>Magnoliopsida</taxon>
        <taxon>eudicotyledons</taxon>
        <taxon>Gunneridae</taxon>
        <taxon>Pentapetalae</taxon>
        <taxon>rosids</taxon>
        <taxon>fabids</taxon>
        <taxon>Fabales</taxon>
        <taxon>Fabaceae</taxon>
        <taxon>Papilionoideae</taxon>
        <taxon>50 kb inversion clade</taxon>
        <taxon>NPAAA clade</taxon>
        <taxon>indigoferoid/millettioid clade</taxon>
        <taxon>Phaseoleae</taxon>
        <taxon>Sphenostylis</taxon>
    </lineage>
</organism>